<accession>A0A3Q0FH26</accession>
<keyword evidence="4" id="KW-0812">Transmembrane</keyword>
<organism evidence="6 7">
    <name type="scientific">Alligator sinensis</name>
    <name type="common">Chinese alligator</name>
    <dbReference type="NCBI Taxonomy" id="38654"/>
    <lineage>
        <taxon>Eukaryota</taxon>
        <taxon>Metazoa</taxon>
        <taxon>Chordata</taxon>
        <taxon>Craniata</taxon>
        <taxon>Vertebrata</taxon>
        <taxon>Euteleostomi</taxon>
        <taxon>Archelosauria</taxon>
        <taxon>Archosauria</taxon>
        <taxon>Crocodylia</taxon>
        <taxon>Alligatoridae</taxon>
        <taxon>Alligatorinae</taxon>
        <taxon>Alligator</taxon>
    </lineage>
</organism>
<dbReference type="SUPFAM" id="SSF56436">
    <property type="entry name" value="C-type lectin-like"/>
    <property type="match status" value="1"/>
</dbReference>
<feature type="region of interest" description="Disordered" evidence="3">
    <location>
        <begin position="1"/>
        <end position="28"/>
    </location>
</feature>
<evidence type="ECO:0000256" key="4">
    <source>
        <dbReference type="SAM" id="Phobius"/>
    </source>
</evidence>
<evidence type="ECO:0000256" key="3">
    <source>
        <dbReference type="SAM" id="MobiDB-lite"/>
    </source>
</evidence>
<dbReference type="InterPro" id="IPR016186">
    <property type="entry name" value="C-type_lectin-like/link_sf"/>
</dbReference>
<feature type="domain" description="C-type lectin" evidence="5">
    <location>
        <begin position="140"/>
        <end position="263"/>
    </location>
</feature>
<dbReference type="CDD" id="cd03593">
    <property type="entry name" value="CLECT_NK_receptors_like"/>
    <property type="match status" value="1"/>
</dbReference>
<dbReference type="Proteomes" id="UP000189705">
    <property type="component" value="Unplaced"/>
</dbReference>
<keyword evidence="4" id="KW-1133">Transmembrane helix</keyword>
<dbReference type="KEGG" id="asn:112547887"/>
<dbReference type="InterPro" id="IPR033992">
    <property type="entry name" value="NKR-like_CTLD"/>
</dbReference>
<keyword evidence="6" id="KW-1185">Reference proteome</keyword>
<dbReference type="RefSeq" id="XP_025046891.1">
    <property type="nucleotide sequence ID" value="XM_025191106.1"/>
</dbReference>
<evidence type="ECO:0000313" key="7">
    <source>
        <dbReference type="RefSeq" id="XP_025046891.1"/>
    </source>
</evidence>
<dbReference type="GeneID" id="112547887"/>
<dbReference type="PROSITE" id="PS50041">
    <property type="entry name" value="C_TYPE_LECTIN_2"/>
    <property type="match status" value="1"/>
</dbReference>
<dbReference type="InterPro" id="IPR016187">
    <property type="entry name" value="CTDL_fold"/>
</dbReference>
<dbReference type="InParanoid" id="A0A3Q0FH26"/>
<dbReference type="Gene3D" id="3.10.100.10">
    <property type="entry name" value="Mannose-Binding Protein A, subunit A"/>
    <property type="match status" value="1"/>
</dbReference>
<keyword evidence="2" id="KW-0430">Lectin</keyword>
<dbReference type="GO" id="GO:0001872">
    <property type="term" value="F:(1-&gt;3)-beta-D-glucan binding"/>
    <property type="evidence" value="ECO:0007669"/>
    <property type="project" value="InterPro"/>
</dbReference>
<dbReference type="SMART" id="SM00034">
    <property type="entry name" value="CLECT"/>
    <property type="match status" value="1"/>
</dbReference>
<dbReference type="PANTHER" id="PTHR47218:SF2">
    <property type="entry name" value="C-TYPE LECTIN DOMAIN-CONTAINING PROTEIN"/>
    <property type="match status" value="1"/>
</dbReference>
<dbReference type="GO" id="GO:0071226">
    <property type="term" value="P:cellular response to molecule of fungal origin"/>
    <property type="evidence" value="ECO:0007669"/>
    <property type="project" value="InterPro"/>
</dbReference>
<keyword evidence="4" id="KW-0472">Membrane</keyword>
<evidence type="ECO:0000259" key="5">
    <source>
        <dbReference type="PROSITE" id="PS50041"/>
    </source>
</evidence>
<dbReference type="AlphaFoldDB" id="A0A3Q0FH26"/>
<reference evidence="7" key="1">
    <citation type="submission" date="2025-08" db="UniProtKB">
        <authorList>
            <consortium name="RefSeq"/>
        </authorList>
    </citation>
    <scope>IDENTIFICATION</scope>
</reference>
<dbReference type="InterPro" id="IPR001304">
    <property type="entry name" value="C-type_lectin-like"/>
</dbReference>
<feature type="compositionally biased region" description="Low complexity" evidence="3">
    <location>
        <begin position="1"/>
        <end position="25"/>
    </location>
</feature>
<dbReference type="Pfam" id="PF00059">
    <property type="entry name" value="Lectin_C"/>
    <property type="match status" value="1"/>
</dbReference>
<feature type="transmembrane region" description="Helical" evidence="4">
    <location>
        <begin position="60"/>
        <end position="83"/>
    </location>
</feature>
<dbReference type="GO" id="GO:0016020">
    <property type="term" value="C:membrane"/>
    <property type="evidence" value="ECO:0007669"/>
    <property type="project" value="UniProtKB-SubCell"/>
</dbReference>
<sequence>MSSAGSSPPRSSHQLQQTPPGTQGQEDLSSHLWLGTSAKMQRQTRLPAGHRVPLLPSSSWLPLALALGTQVLCLLLLIGARVYDAMVTDWSREHKNLTEHLEYLSQQLMTCQPQSSGCPDMPQDLPPHQGEQCPSRWSRMEDKSYLFSPEKRTWAQCKSSCIPQAAELLVVENWEERNFINHELFQYYEERNRAVYYHRFWIGLSYNSETRKWVWVNGSELSSALFDLPDLSHASYEGGACVYVQGGAAKPGDCELTQFCICEKRRELSGEKRLD</sequence>
<gene>
    <name evidence="7" type="primary">LOC112547887</name>
</gene>
<evidence type="ECO:0000313" key="6">
    <source>
        <dbReference type="Proteomes" id="UP000189705"/>
    </source>
</evidence>
<dbReference type="PANTHER" id="PTHR47218">
    <property type="entry name" value="C-TYPE LECTIN DOMAIN FAMILY 7 MEMBER A"/>
    <property type="match status" value="1"/>
</dbReference>
<name>A0A3Q0FH26_ALLSI</name>
<comment type="subcellular location">
    <subcellularLocation>
        <location evidence="1">Membrane</location>
        <topology evidence="1">Single-pass membrane protein</topology>
    </subcellularLocation>
</comment>
<evidence type="ECO:0000256" key="1">
    <source>
        <dbReference type="ARBA" id="ARBA00004167"/>
    </source>
</evidence>
<evidence type="ECO:0000256" key="2">
    <source>
        <dbReference type="ARBA" id="ARBA00022734"/>
    </source>
</evidence>
<dbReference type="InterPro" id="IPR042808">
    <property type="entry name" value="CLEC7A"/>
</dbReference>
<proteinExistence type="predicted"/>
<protein>
    <submittedName>
        <fullName evidence="7">C-type lectin domain family 1 member A-like</fullName>
    </submittedName>
</protein>